<dbReference type="STRING" id="29486.UGYR_10485"/>
<dbReference type="GeneID" id="66877848"/>
<accession>A0A380QPX8</accession>
<dbReference type="Pfam" id="PF05229">
    <property type="entry name" value="SCPU"/>
    <property type="match status" value="1"/>
</dbReference>
<dbReference type="PANTHER" id="PTHR37089">
    <property type="entry name" value="PROTEIN U-RELATED"/>
    <property type="match status" value="1"/>
</dbReference>
<dbReference type="AlphaFoldDB" id="A0A380QPX8"/>
<feature type="signal peptide" evidence="1">
    <location>
        <begin position="1"/>
        <end position="22"/>
    </location>
</feature>
<dbReference type="EMBL" id="UHJG01000001">
    <property type="protein sequence ID" value="SUQ00735.1"/>
    <property type="molecule type" value="Genomic_DNA"/>
</dbReference>
<proteinExistence type="predicted"/>
<evidence type="ECO:0000256" key="1">
    <source>
        <dbReference type="SAM" id="SignalP"/>
    </source>
</evidence>
<dbReference type="OrthoDB" id="40320at1903411"/>
<evidence type="ECO:0000313" key="3">
    <source>
        <dbReference type="EMBL" id="SUQ00735.1"/>
    </source>
</evidence>
<protein>
    <submittedName>
        <fullName evidence="3">Uncharacterized secreted protein</fullName>
    </submittedName>
</protein>
<feature type="chain" id="PRO_5017028822" evidence="1">
    <location>
        <begin position="23"/>
        <end position="196"/>
    </location>
</feature>
<keyword evidence="4" id="KW-1185">Reference proteome</keyword>
<organism evidence="3 4">
    <name type="scientific">Yersinia ruckeri</name>
    <dbReference type="NCBI Taxonomy" id="29486"/>
    <lineage>
        <taxon>Bacteria</taxon>
        <taxon>Pseudomonadati</taxon>
        <taxon>Pseudomonadota</taxon>
        <taxon>Gammaproteobacteria</taxon>
        <taxon>Enterobacterales</taxon>
        <taxon>Yersiniaceae</taxon>
        <taxon>Yersinia</taxon>
    </lineage>
</organism>
<sequence>MKKNHLLCSLGIPLLFLNSALAAGTTTGTIGATLTLTSACMVNGNPTDSSGLALGTLSFGAFPTTTFTSASATLSVTSGSNGSAISVLCSPGVTPVLTVISSNSLPVNGVVHGTAPSTPRYLTGASNPLQTIVYGLYTDSAYSTIVTNNTTVVATTTGDSTYGSLYTFFGNITGVSGPASLYPDSYSDTINVQITY</sequence>
<keyword evidence="1" id="KW-0732">Signal</keyword>
<dbReference type="InterPro" id="IPR053167">
    <property type="entry name" value="Spore_coat_component"/>
</dbReference>
<name>A0A380QPX8_YERRU</name>
<dbReference type="RefSeq" id="WP_038242159.1">
    <property type="nucleotide sequence ID" value="NZ_CABIHT010000057.1"/>
</dbReference>
<feature type="domain" description="Spore coat protein U/FanG" evidence="2">
    <location>
        <begin position="27"/>
        <end position="192"/>
    </location>
</feature>
<evidence type="ECO:0000259" key="2">
    <source>
        <dbReference type="Pfam" id="PF05229"/>
    </source>
</evidence>
<reference evidence="3 4" key="1">
    <citation type="submission" date="2018-06" db="EMBL/GenBank/DDBJ databases">
        <authorList>
            <consortium name="Pathogen Informatics"/>
            <person name="Doyle S."/>
        </authorList>
    </citation>
    <scope>NUCLEOTIDE SEQUENCE [LARGE SCALE GENOMIC DNA]</scope>
    <source>
        <strain evidence="3 4">NCTC10476</strain>
    </source>
</reference>
<dbReference type="Proteomes" id="UP000255169">
    <property type="component" value="Unassembled WGS sequence"/>
</dbReference>
<evidence type="ECO:0000313" key="4">
    <source>
        <dbReference type="Proteomes" id="UP000255169"/>
    </source>
</evidence>
<gene>
    <name evidence="3" type="ORF">NCTC10476_02041</name>
</gene>
<dbReference type="InterPro" id="IPR007893">
    <property type="entry name" value="Spore_coat_U/FanG"/>
</dbReference>